<dbReference type="Pfam" id="PF03977">
    <property type="entry name" value="OAD_beta"/>
    <property type="match status" value="1"/>
</dbReference>
<evidence type="ECO:0000256" key="1">
    <source>
        <dbReference type="ARBA" id="ARBA00004651"/>
    </source>
</evidence>
<evidence type="ECO:0000256" key="7">
    <source>
        <dbReference type="SAM" id="Phobius"/>
    </source>
</evidence>
<gene>
    <name evidence="8" type="ORF">ACFQ5J_08770</name>
</gene>
<dbReference type="PANTHER" id="PTHR35806">
    <property type="entry name" value="OXALOACETATE DECARBOXYLASE BETA CHAIN 2"/>
    <property type="match status" value="1"/>
</dbReference>
<dbReference type="Proteomes" id="UP001597252">
    <property type="component" value="Unassembled WGS sequence"/>
</dbReference>
<evidence type="ECO:0000313" key="9">
    <source>
        <dbReference type="Proteomes" id="UP001597252"/>
    </source>
</evidence>
<dbReference type="EMBL" id="JBHTON010000027">
    <property type="protein sequence ID" value="MFD1485320.1"/>
    <property type="molecule type" value="Genomic_DNA"/>
</dbReference>
<feature type="transmembrane region" description="Helical" evidence="7">
    <location>
        <begin position="6"/>
        <end position="28"/>
    </location>
</feature>
<keyword evidence="6 7" id="KW-0472">Membrane</keyword>
<keyword evidence="2" id="KW-1003">Cell membrane</keyword>
<evidence type="ECO:0000256" key="3">
    <source>
        <dbReference type="ARBA" id="ARBA00022692"/>
    </source>
</evidence>
<keyword evidence="9" id="KW-1185">Reference proteome</keyword>
<organism evidence="8 9">
    <name type="scientific">Lacticaseibacillus baoqingensis</name>
    <dbReference type="NCBI Taxonomy" id="2486013"/>
    <lineage>
        <taxon>Bacteria</taxon>
        <taxon>Bacillati</taxon>
        <taxon>Bacillota</taxon>
        <taxon>Bacilli</taxon>
        <taxon>Lactobacillales</taxon>
        <taxon>Lactobacillaceae</taxon>
        <taxon>Lacticaseibacillus</taxon>
    </lineage>
</organism>
<name>A0ABW4E9S0_9LACO</name>
<sequence>MDTLLQTILSITPGQIAMMLIGGVLMYLGIKKNYEPTLLVPMGLGTILVNFPNSGVLTQVIGGSKAEGILDVLFKAGINTELFPLL</sequence>
<protein>
    <submittedName>
        <fullName evidence="8">Sodium ion-translocating decarboxylase subunit beta</fullName>
    </submittedName>
</protein>
<evidence type="ECO:0000256" key="4">
    <source>
        <dbReference type="ARBA" id="ARBA00022967"/>
    </source>
</evidence>
<dbReference type="InterPro" id="IPR005661">
    <property type="entry name" value="OadB_MmdB"/>
</dbReference>
<feature type="non-terminal residue" evidence="8">
    <location>
        <position position="86"/>
    </location>
</feature>
<keyword evidence="3 7" id="KW-0812">Transmembrane</keyword>
<dbReference type="RefSeq" id="WP_379896543.1">
    <property type="nucleotide sequence ID" value="NZ_JBHTON010000027.1"/>
</dbReference>
<comment type="subcellular location">
    <subcellularLocation>
        <location evidence="1">Cell membrane</location>
        <topology evidence="1">Multi-pass membrane protein</topology>
    </subcellularLocation>
</comment>
<evidence type="ECO:0000256" key="6">
    <source>
        <dbReference type="ARBA" id="ARBA00023136"/>
    </source>
</evidence>
<keyword evidence="4" id="KW-1278">Translocase</keyword>
<accession>A0ABW4E9S0</accession>
<comment type="caution">
    <text evidence="8">The sequence shown here is derived from an EMBL/GenBank/DDBJ whole genome shotgun (WGS) entry which is preliminary data.</text>
</comment>
<reference evidence="9" key="1">
    <citation type="journal article" date="2019" name="Int. J. Syst. Evol. Microbiol.">
        <title>The Global Catalogue of Microorganisms (GCM) 10K type strain sequencing project: providing services to taxonomists for standard genome sequencing and annotation.</title>
        <authorList>
            <consortium name="The Broad Institute Genomics Platform"/>
            <consortium name="The Broad Institute Genome Sequencing Center for Infectious Disease"/>
            <person name="Wu L."/>
            <person name="Ma J."/>
        </authorList>
    </citation>
    <scope>NUCLEOTIDE SEQUENCE [LARGE SCALE GENOMIC DNA]</scope>
    <source>
        <strain evidence="9">CCM 8903</strain>
    </source>
</reference>
<evidence type="ECO:0000256" key="5">
    <source>
        <dbReference type="ARBA" id="ARBA00022989"/>
    </source>
</evidence>
<dbReference type="PANTHER" id="PTHR35806:SF1">
    <property type="entry name" value="OXALOACETATE DECARBOXYLASE BETA CHAIN 2"/>
    <property type="match status" value="1"/>
</dbReference>
<evidence type="ECO:0000313" key="8">
    <source>
        <dbReference type="EMBL" id="MFD1485320.1"/>
    </source>
</evidence>
<evidence type="ECO:0000256" key="2">
    <source>
        <dbReference type="ARBA" id="ARBA00022475"/>
    </source>
</evidence>
<proteinExistence type="predicted"/>
<keyword evidence="5 7" id="KW-1133">Transmembrane helix</keyword>